<feature type="transmembrane region" description="Helical" evidence="7">
    <location>
        <begin position="369"/>
        <end position="387"/>
    </location>
</feature>
<feature type="domain" description="Major facilitator superfamily (MFS) profile" evidence="8">
    <location>
        <begin position="33"/>
        <end position="462"/>
    </location>
</feature>
<feature type="transmembrane region" description="Helical" evidence="7">
    <location>
        <begin position="281"/>
        <end position="298"/>
    </location>
</feature>
<evidence type="ECO:0000256" key="6">
    <source>
        <dbReference type="ARBA" id="ARBA00023136"/>
    </source>
</evidence>
<dbReference type="PROSITE" id="PS50850">
    <property type="entry name" value="MFS"/>
    <property type="match status" value="1"/>
</dbReference>
<sequence>MSQHPAFMDQPSPSSPADLSNRVGWNYWLRFHPWAVTALVAFVIWVDMVVYSAVVPILPDIVLNKLGLTSTHTGILVGLYALGMILFTPVFGYWSDSKQDRKLPILVSLAGLILSSLLFIFCTEYWHFMLVRFVQGVAAAGNWTVGLALANDVFPNEQLGTVMGVVLSAMNFGYLAGPIVGGLLYDKVSYNSPFYFFMAVTAVAVVFRLAVDESVAVEYKIQYLNNTVGGIALAQARKEKELESESGSLVCDASAAAAVAQAGVDRGENVTMRELLVGRPVWVNCVAIIVCGIVQSGLEPVLPPYMTEHFGTSVSDNGLLFLAVSIPGLVMAPLAGHWYDKYNGRQLMILGLVLTAIATPLIALMPTLLWVIVSLVVFGIIFPIALTPPLPEMGVYVNTLYPAAAGRVYSMFTIAFSVALFIGPIMAGAVYDAIGLLVCFIILGSLCLLTAVLYWWYDLRQGRDEAGQHATSVPVSDRESDVTIAGAQGDDIEAVSAGQIANVPTFAEFYLQSRAASTTESTTAV</sequence>
<feature type="transmembrane region" description="Helical" evidence="7">
    <location>
        <begin position="133"/>
        <end position="150"/>
    </location>
</feature>
<dbReference type="GO" id="GO:0016020">
    <property type="term" value="C:membrane"/>
    <property type="evidence" value="ECO:0007669"/>
    <property type="project" value="UniProtKB-SubCell"/>
</dbReference>
<feature type="transmembrane region" description="Helical" evidence="7">
    <location>
        <begin position="408"/>
        <end position="427"/>
    </location>
</feature>
<dbReference type="AlphaFoldDB" id="A0A1Y2I232"/>
<dbReference type="InterPro" id="IPR001958">
    <property type="entry name" value="Tet-R_TetA/multi-R_MdtG-like"/>
</dbReference>
<accession>A0A1Y2I232</accession>
<feature type="transmembrane region" description="Helical" evidence="7">
    <location>
        <begin position="162"/>
        <end position="181"/>
    </location>
</feature>
<protein>
    <submittedName>
        <fullName evidence="9">Major facilitator superfamily domain-containing protein</fullName>
    </submittedName>
</protein>
<dbReference type="InterPro" id="IPR020846">
    <property type="entry name" value="MFS_dom"/>
</dbReference>
<dbReference type="Gene3D" id="1.20.1250.20">
    <property type="entry name" value="MFS general substrate transporter like domains"/>
    <property type="match status" value="2"/>
</dbReference>
<feature type="transmembrane region" description="Helical" evidence="7">
    <location>
        <begin position="433"/>
        <end position="457"/>
    </location>
</feature>
<keyword evidence="4 7" id="KW-0812">Transmembrane</keyword>
<feature type="transmembrane region" description="Helical" evidence="7">
    <location>
        <begin position="347"/>
        <end position="363"/>
    </location>
</feature>
<evidence type="ECO:0000259" key="8">
    <source>
        <dbReference type="PROSITE" id="PS50850"/>
    </source>
</evidence>
<keyword evidence="10" id="KW-1185">Reference proteome</keyword>
<comment type="caution">
    <text evidence="9">The sequence shown here is derived from an EMBL/GenBank/DDBJ whole genome shotgun (WGS) entry which is preliminary data.</text>
</comment>
<organism evidence="9 10">
    <name type="scientific">Catenaria anguillulae PL171</name>
    <dbReference type="NCBI Taxonomy" id="765915"/>
    <lineage>
        <taxon>Eukaryota</taxon>
        <taxon>Fungi</taxon>
        <taxon>Fungi incertae sedis</taxon>
        <taxon>Blastocladiomycota</taxon>
        <taxon>Blastocladiomycetes</taxon>
        <taxon>Blastocladiales</taxon>
        <taxon>Catenariaceae</taxon>
        <taxon>Catenaria</taxon>
    </lineage>
</organism>
<dbReference type="CDD" id="cd17325">
    <property type="entry name" value="MFS_MdtG_SLC18_like"/>
    <property type="match status" value="1"/>
</dbReference>
<dbReference type="PANTHER" id="PTHR23506:SF23">
    <property type="entry name" value="GH10249P"/>
    <property type="match status" value="1"/>
</dbReference>
<dbReference type="PANTHER" id="PTHR23506">
    <property type="entry name" value="GH10249P"/>
    <property type="match status" value="1"/>
</dbReference>
<keyword evidence="6 7" id="KW-0472">Membrane</keyword>
<comment type="subcellular location">
    <subcellularLocation>
        <location evidence="1">Membrane</location>
        <topology evidence="1">Multi-pass membrane protein</topology>
    </subcellularLocation>
</comment>
<dbReference type="InterPro" id="IPR050930">
    <property type="entry name" value="MFS_Vesicular_Transporter"/>
</dbReference>
<reference evidence="9 10" key="1">
    <citation type="submission" date="2016-07" db="EMBL/GenBank/DDBJ databases">
        <title>Pervasive Adenine N6-methylation of Active Genes in Fungi.</title>
        <authorList>
            <consortium name="DOE Joint Genome Institute"/>
            <person name="Mondo S.J."/>
            <person name="Dannebaum R.O."/>
            <person name="Kuo R.C."/>
            <person name="Labutti K."/>
            <person name="Haridas S."/>
            <person name="Kuo A."/>
            <person name="Salamov A."/>
            <person name="Ahrendt S.R."/>
            <person name="Lipzen A."/>
            <person name="Sullivan W."/>
            <person name="Andreopoulos W.B."/>
            <person name="Clum A."/>
            <person name="Lindquist E."/>
            <person name="Daum C."/>
            <person name="Ramamoorthy G.K."/>
            <person name="Gryganskyi A."/>
            <person name="Culley D."/>
            <person name="Magnuson J.K."/>
            <person name="James T.Y."/>
            <person name="O'Malley M.A."/>
            <person name="Stajich J.E."/>
            <person name="Spatafora J.W."/>
            <person name="Visel A."/>
            <person name="Grigoriev I.V."/>
        </authorList>
    </citation>
    <scope>NUCLEOTIDE SEQUENCE [LARGE SCALE GENOMIC DNA]</scope>
    <source>
        <strain evidence="9 10">PL171</strain>
    </source>
</reference>
<evidence type="ECO:0000256" key="3">
    <source>
        <dbReference type="ARBA" id="ARBA00022448"/>
    </source>
</evidence>
<dbReference type="PRINTS" id="PR01035">
    <property type="entry name" value="TCRTETA"/>
</dbReference>
<dbReference type="OrthoDB" id="5086884at2759"/>
<dbReference type="InterPro" id="IPR011701">
    <property type="entry name" value="MFS"/>
</dbReference>
<feature type="transmembrane region" description="Helical" evidence="7">
    <location>
        <begin position="34"/>
        <end position="54"/>
    </location>
</feature>
<name>A0A1Y2I232_9FUNG</name>
<comment type="similarity">
    <text evidence="2">Belongs to the major facilitator superfamily. Vesicular transporter family.</text>
</comment>
<feature type="transmembrane region" description="Helical" evidence="7">
    <location>
        <begin position="318"/>
        <end position="335"/>
    </location>
</feature>
<evidence type="ECO:0000256" key="5">
    <source>
        <dbReference type="ARBA" id="ARBA00022989"/>
    </source>
</evidence>
<evidence type="ECO:0000313" key="10">
    <source>
        <dbReference type="Proteomes" id="UP000193411"/>
    </source>
</evidence>
<dbReference type="Pfam" id="PF07690">
    <property type="entry name" value="MFS_1"/>
    <property type="match status" value="2"/>
</dbReference>
<dbReference type="Proteomes" id="UP000193411">
    <property type="component" value="Unassembled WGS sequence"/>
</dbReference>
<dbReference type="STRING" id="765915.A0A1Y2I232"/>
<feature type="transmembrane region" description="Helical" evidence="7">
    <location>
        <begin position="74"/>
        <end position="94"/>
    </location>
</feature>
<evidence type="ECO:0000256" key="4">
    <source>
        <dbReference type="ARBA" id="ARBA00022692"/>
    </source>
</evidence>
<evidence type="ECO:0000313" key="9">
    <source>
        <dbReference type="EMBL" id="ORZ40799.1"/>
    </source>
</evidence>
<evidence type="ECO:0000256" key="7">
    <source>
        <dbReference type="SAM" id="Phobius"/>
    </source>
</evidence>
<feature type="transmembrane region" description="Helical" evidence="7">
    <location>
        <begin position="193"/>
        <end position="211"/>
    </location>
</feature>
<proteinExistence type="inferred from homology"/>
<dbReference type="InterPro" id="IPR036259">
    <property type="entry name" value="MFS_trans_sf"/>
</dbReference>
<feature type="transmembrane region" description="Helical" evidence="7">
    <location>
        <begin position="106"/>
        <end position="127"/>
    </location>
</feature>
<evidence type="ECO:0000256" key="2">
    <source>
        <dbReference type="ARBA" id="ARBA00006829"/>
    </source>
</evidence>
<gene>
    <name evidence="9" type="ORF">BCR44DRAFT_39839</name>
</gene>
<dbReference type="SUPFAM" id="SSF103473">
    <property type="entry name" value="MFS general substrate transporter"/>
    <property type="match status" value="1"/>
</dbReference>
<keyword evidence="5 7" id="KW-1133">Transmembrane helix</keyword>
<dbReference type="EMBL" id="MCFL01000002">
    <property type="protein sequence ID" value="ORZ40799.1"/>
    <property type="molecule type" value="Genomic_DNA"/>
</dbReference>
<dbReference type="GO" id="GO:0022857">
    <property type="term" value="F:transmembrane transporter activity"/>
    <property type="evidence" value="ECO:0007669"/>
    <property type="project" value="InterPro"/>
</dbReference>
<evidence type="ECO:0000256" key="1">
    <source>
        <dbReference type="ARBA" id="ARBA00004141"/>
    </source>
</evidence>
<keyword evidence="3" id="KW-0813">Transport</keyword>